<accession>A0A5N0UVS7</accession>
<feature type="transmembrane region" description="Helical" evidence="1">
    <location>
        <begin position="68"/>
        <end position="89"/>
    </location>
</feature>
<sequence length="235" mass="26532">MTAADDRRRLLFMVTVEPKPATRSRAKIKPPLIALMMLVVAFLGYALPPYLGLDPAQARTLPPTGVSYYYPALVTHIFLGSIALLAGCLQLWPWLRERYPQVHRWSGRAYVLSSVFGGLAILTVSTVTYWGPNQQAANTTLGVLWVLTTIAGYVKARKHRYAEHREWMVRSFALCFSIILNRAWTTVCTVFLVSDGNDYAQLAQAIGVGSWLSWIVNLLVAEWWLQHTRVAKRVR</sequence>
<dbReference type="Proteomes" id="UP000319769">
    <property type="component" value="Unassembled WGS sequence"/>
</dbReference>
<keyword evidence="3" id="KW-1185">Reference proteome</keyword>
<feature type="transmembrane region" description="Helical" evidence="1">
    <location>
        <begin position="109"/>
        <end position="130"/>
    </location>
</feature>
<dbReference type="EMBL" id="VMNW02000064">
    <property type="protein sequence ID" value="KAA9154593.1"/>
    <property type="molecule type" value="Genomic_DNA"/>
</dbReference>
<feature type="transmembrane region" description="Helical" evidence="1">
    <location>
        <begin position="136"/>
        <end position="155"/>
    </location>
</feature>
<dbReference type="InterPro" id="IPR018750">
    <property type="entry name" value="DUF2306_membrane"/>
</dbReference>
<dbReference type="OrthoDB" id="4698148at2"/>
<name>A0A5N0UVS7_9PSEU</name>
<dbReference type="RefSeq" id="WP_144756731.1">
    <property type="nucleotide sequence ID" value="NZ_VMNW02000064.1"/>
</dbReference>
<organism evidence="2 3">
    <name type="scientific">Amycolatopsis acidicola</name>
    <dbReference type="NCBI Taxonomy" id="2596893"/>
    <lineage>
        <taxon>Bacteria</taxon>
        <taxon>Bacillati</taxon>
        <taxon>Actinomycetota</taxon>
        <taxon>Actinomycetes</taxon>
        <taxon>Pseudonocardiales</taxon>
        <taxon>Pseudonocardiaceae</taxon>
        <taxon>Amycolatopsis</taxon>
    </lineage>
</organism>
<reference evidence="2" key="1">
    <citation type="submission" date="2019-09" db="EMBL/GenBank/DDBJ databases">
        <authorList>
            <person name="Teo W.F.A."/>
            <person name="Duangmal K."/>
        </authorList>
    </citation>
    <scope>NUCLEOTIDE SEQUENCE [LARGE SCALE GENOMIC DNA]</scope>
    <source>
        <strain evidence="2">K81G1</strain>
    </source>
</reference>
<keyword evidence="1" id="KW-1133">Transmembrane helix</keyword>
<dbReference type="Pfam" id="PF10067">
    <property type="entry name" value="DUF2306"/>
    <property type="match status" value="1"/>
</dbReference>
<feature type="transmembrane region" description="Helical" evidence="1">
    <location>
        <begin position="32"/>
        <end position="48"/>
    </location>
</feature>
<proteinExistence type="predicted"/>
<evidence type="ECO:0000256" key="1">
    <source>
        <dbReference type="SAM" id="Phobius"/>
    </source>
</evidence>
<dbReference type="AlphaFoldDB" id="A0A5N0UVS7"/>
<comment type="caution">
    <text evidence="2">The sequence shown here is derived from an EMBL/GenBank/DDBJ whole genome shotgun (WGS) entry which is preliminary data.</text>
</comment>
<evidence type="ECO:0000313" key="2">
    <source>
        <dbReference type="EMBL" id="KAA9154593.1"/>
    </source>
</evidence>
<protein>
    <submittedName>
        <fullName evidence="2">DUF2306 domain-containing protein</fullName>
    </submittedName>
</protein>
<gene>
    <name evidence="2" type="ORF">FPZ12_031710</name>
</gene>
<feature type="transmembrane region" description="Helical" evidence="1">
    <location>
        <begin position="167"/>
        <end position="193"/>
    </location>
</feature>
<keyword evidence="1" id="KW-0472">Membrane</keyword>
<keyword evidence="1" id="KW-0812">Transmembrane</keyword>
<evidence type="ECO:0000313" key="3">
    <source>
        <dbReference type="Proteomes" id="UP000319769"/>
    </source>
</evidence>
<feature type="transmembrane region" description="Helical" evidence="1">
    <location>
        <begin position="205"/>
        <end position="225"/>
    </location>
</feature>